<dbReference type="InterPro" id="IPR001633">
    <property type="entry name" value="EAL_dom"/>
</dbReference>
<dbReference type="Pfam" id="PF00563">
    <property type="entry name" value="EAL"/>
    <property type="match status" value="1"/>
</dbReference>
<comment type="caution">
    <text evidence="2">The sequence shown here is derived from an EMBL/GenBank/DDBJ whole genome shotgun (WGS) entry which is preliminary data.</text>
</comment>
<reference evidence="2 3" key="1">
    <citation type="submission" date="2024-07" db="EMBL/GenBank/DDBJ databases">
        <title>Uliginosibacterium flavum JJ3220;KACC:17644.</title>
        <authorList>
            <person name="Kim M.K."/>
        </authorList>
    </citation>
    <scope>NUCLEOTIDE SEQUENCE [LARGE SCALE GENOMIC DNA]</scope>
    <source>
        <strain evidence="2 3">KACC:17644</strain>
    </source>
</reference>
<dbReference type="PROSITE" id="PS50883">
    <property type="entry name" value="EAL"/>
    <property type="match status" value="1"/>
</dbReference>
<dbReference type="InterPro" id="IPR050706">
    <property type="entry name" value="Cyclic-di-GMP_PDE-like"/>
</dbReference>
<dbReference type="InterPro" id="IPR029151">
    <property type="entry name" value="Sensor-like_sf"/>
</dbReference>
<evidence type="ECO:0000259" key="1">
    <source>
        <dbReference type="PROSITE" id="PS50883"/>
    </source>
</evidence>
<feature type="domain" description="EAL" evidence="1">
    <location>
        <begin position="33"/>
        <end position="285"/>
    </location>
</feature>
<gene>
    <name evidence="2" type="ORF">ABXR19_14550</name>
</gene>
<dbReference type="CDD" id="cd01948">
    <property type="entry name" value="EAL"/>
    <property type="match status" value="1"/>
</dbReference>
<sequence length="442" mass="49298">MGDEIEIGLRMRAEEQGGSGLDAVPELLKPYLSGCQQRDGRTQLRWQQYTLSSAFQPIVSFSHSRIVGHEALLRATDVFGRAVSPLDLFGSVSATEEMLHLDRSSRLMHVLNTRQSPGWFFLNLHPALFGSLLESNSRQVTQAIGQYVGVSSSQFVVEIVEEHITDHVRFEEGVAALREMGLGVALDDFGAGHSNFDRVWKIRPDVVKLDRSFAARVEEDRSARRLLPQIVSMLHEAGTLVLLEGIETLDQARIAMDSNIDFGQGWHFARPTPSPVQDPLSIKVTMDAVWDQQGKRADLAWESRRRVMEPYLKAIWLTGQRLAMGESLEQVADTYLRLPHVACLYMLDDAGMQVGQNLNAPTSHKRRVTLGLGHMSGARWSRRAYFIRAMHDPGKPQTTRPYLSVATGDICVTVSIQFEVGGRKFVICGDVDWDSLEAASGD</sequence>
<dbReference type="EMBL" id="JBEWZI010000016">
    <property type="protein sequence ID" value="MET7015407.1"/>
    <property type="molecule type" value="Genomic_DNA"/>
</dbReference>
<dbReference type="Gene3D" id="3.30.450.20">
    <property type="entry name" value="PAS domain"/>
    <property type="match status" value="1"/>
</dbReference>
<name>A0ABV2TNB0_9RHOO</name>
<proteinExistence type="predicted"/>
<dbReference type="SMART" id="SM00052">
    <property type="entry name" value="EAL"/>
    <property type="match status" value="1"/>
</dbReference>
<dbReference type="InterPro" id="IPR035919">
    <property type="entry name" value="EAL_sf"/>
</dbReference>
<dbReference type="SUPFAM" id="SSF141868">
    <property type="entry name" value="EAL domain-like"/>
    <property type="match status" value="1"/>
</dbReference>
<dbReference type="RefSeq" id="WP_354601866.1">
    <property type="nucleotide sequence ID" value="NZ_JBEWZI010000016.1"/>
</dbReference>
<dbReference type="Proteomes" id="UP001549691">
    <property type="component" value="Unassembled WGS sequence"/>
</dbReference>
<protein>
    <submittedName>
        <fullName evidence="2">EAL domain-containing protein</fullName>
    </submittedName>
</protein>
<dbReference type="Gene3D" id="3.20.20.450">
    <property type="entry name" value="EAL domain"/>
    <property type="match status" value="1"/>
</dbReference>
<accession>A0ABV2TNB0</accession>
<keyword evidence="3" id="KW-1185">Reference proteome</keyword>
<dbReference type="PANTHER" id="PTHR33121:SF76">
    <property type="entry name" value="SIGNALING PROTEIN"/>
    <property type="match status" value="1"/>
</dbReference>
<dbReference type="PANTHER" id="PTHR33121">
    <property type="entry name" value="CYCLIC DI-GMP PHOSPHODIESTERASE PDEF"/>
    <property type="match status" value="1"/>
</dbReference>
<evidence type="ECO:0000313" key="2">
    <source>
        <dbReference type="EMBL" id="MET7015407.1"/>
    </source>
</evidence>
<evidence type="ECO:0000313" key="3">
    <source>
        <dbReference type="Proteomes" id="UP001549691"/>
    </source>
</evidence>
<dbReference type="SUPFAM" id="SSF103190">
    <property type="entry name" value="Sensory domain-like"/>
    <property type="match status" value="1"/>
</dbReference>
<organism evidence="2 3">
    <name type="scientific">Uliginosibacterium flavum</name>
    <dbReference type="NCBI Taxonomy" id="1396831"/>
    <lineage>
        <taxon>Bacteria</taxon>
        <taxon>Pseudomonadati</taxon>
        <taxon>Pseudomonadota</taxon>
        <taxon>Betaproteobacteria</taxon>
        <taxon>Rhodocyclales</taxon>
        <taxon>Zoogloeaceae</taxon>
        <taxon>Uliginosibacterium</taxon>
    </lineage>
</organism>